<accession>A0A391NWL7</accession>
<sequence>VLTDHTRHQEHRSDADLRASRGLQESGVSPDYARSRSQSRSPSHTQTRRSMSASRGVSSPNSGRHLHLTLGSSHTSLASTTSLAPQPPSPFTWQRGELEFRQRRVESYKKDETYRGRFVASVGVATRSPIAAPPVVPSSPMRSPRVYSGYSTLGTPDAAEREREREAKERSRSARRGRSPSPVYKAALTPNDHSGHIPQSPQPGRRRRLTYEEEEAHRSSYSAVTPEMRQERRQIAASASRRLSDRSGETAAFRQSKRRTVLRGMSPHRVERLDMTHS</sequence>
<feature type="region of interest" description="Disordered" evidence="1">
    <location>
        <begin position="1"/>
        <end position="68"/>
    </location>
</feature>
<feature type="compositionally biased region" description="Basic and acidic residues" evidence="1">
    <location>
        <begin position="209"/>
        <end position="218"/>
    </location>
</feature>
<dbReference type="Proteomes" id="UP000265618">
    <property type="component" value="Unassembled WGS sequence"/>
</dbReference>
<feature type="compositionally biased region" description="Basic and acidic residues" evidence="1">
    <location>
        <begin position="1"/>
        <end position="19"/>
    </location>
</feature>
<feature type="compositionally biased region" description="Basic and acidic residues" evidence="1">
    <location>
        <begin position="158"/>
        <end position="172"/>
    </location>
</feature>
<dbReference type="EMBL" id="BDIP01003982">
    <property type="protein sequence ID" value="GCA63548.1"/>
    <property type="molecule type" value="Genomic_DNA"/>
</dbReference>
<reference evidence="2 3" key="1">
    <citation type="journal article" date="2018" name="PLoS ONE">
        <title>The draft genome of Kipferlia bialata reveals reductive genome evolution in fornicate parasites.</title>
        <authorList>
            <person name="Tanifuji G."/>
            <person name="Takabayashi S."/>
            <person name="Kume K."/>
            <person name="Takagi M."/>
            <person name="Nakayama T."/>
            <person name="Kamikawa R."/>
            <person name="Inagaki Y."/>
            <person name="Hashimoto T."/>
        </authorList>
    </citation>
    <scope>NUCLEOTIDE SEQUENCE [LARGE SCALE GENOMIC DNA]</scope>
    <source>
        <strain evidence="2">NY0173</strain>
    </source>
</reference>
<protein>
    <submittedName>
        <fullName evidence="2">Uncharacterized protein</fullName>
    </submittedName>
</protein>
<feature type="non-terminal residue" evidence="2">
    <location>
        <position position="1"/>
    </location>
</feature>
<feature type="compositionally biased region" description="Polar residues" evidence="1">
    <location>
        <begin position="35"/>
        <end position="62"/>
    </location>
</feature>
<dbReference type="AlphaFoldDB" id="A0A391NWL7"/>
<feature type="region of interest" description="Disordered" evidence="1">
    <location>
        <begin position="130"/>
        <end position="259"/>
    </location>
</feature>
<evidence type="ECO:0000256" key="1">
    <source>
        <dbReference type="SAM" id="MobiDB-lite"/>
    </source>
</evidence>
<proteinExistence type="predicted"/>
<keyword evidence="3" id="KW-1185">Reference proteome</keyword>
<evidence type="ECO:0000313" key="2">
    <source>
        <dbReference type="EMBL" id="GCA63548.1"/>
    </source>
</evidence>
<name>A0A391NWL7_9EUKA</name>
<evidence type="ECO:0000313" key="3">
    <source>
        <dbReference type="Proteomes" id="UP000265618"/>
    </source>
</evidence>
<organism evidence="2 3">
    <name type="scientific">Kipferlia bialata</name>
    <dbReference type="NCBI Taxonomy" id="797122"/>
    <lineage>
        <taxon>Eukaryota</taxon>
        <taxon>Metamonada</taxon>
        <taxon>Carpediemonas-like organisms</taxon>
        <taxon>Kipferlia</taxon>
    </lineage>
</organism>
<gene>
    <name evidence="2" type="ORF">KIPB_010573</name>
</gene>
<comment type="caution">
    <text evidence="2">The sequence shown here is derived from an EMBL/GenBank/DDBJ whole genome shotgun (WGS) entry which is preliminary data.</text>
</comment>